<comment type="caution">
    <text evidence="3">The sequence shown here is derived from an EMBL/GenBank/DDBJ whole genome shotgun (WGS) entry which is preliminary data.</text>
</comment>
<feature type="chain" id="PRO_5045103818" description="Secreted protein" evidence="2">
    <location>
        <begin position="44"/>
        <end position="157"/>
    </location>
</feature>
<sequence>MIIQKPTTIGKTKTIRKTGPWTLALIAAGAMAWTALGSNAAHAAELCAEGDEAAKIACLTETVAAMEEKMAEMSEALEKKAEKRDADVPGQEPDDDLVRFGSAVIIRNQDMRIFPRCLDNPGPDMPNQLAVVMATSCAPAAGQTWLIGRPYVESDHR</sequence>
<evidence type="ECO:0000313" key="4">
    <source>
        <dbReference type="Proteomes" id="UP001597102"/>
    </source>
</evidence>
<proteinExistence type="predicted"/>
<keyword evidence="2" id="KW-0732">Signal</keyword>
<dbReference type="RefSeq" id="WP_379087495.1">
    <property type="nucleotide sequence ID" value="NZ_JBHTJO010000001.1"/>
</dbReference>
<gene>
    <name evidence="3" type="ORF">ACFQ2F_06595</name>
</gene>
<evidence type="ECO:0008006" key="5">
    <source>
        <dbReference type="Google" id="ProtNLM"/>
    </source>
</evidence>
<keyword evidence="4" id="KW-1185">Reference proteome</keyword>
<reference evidence="4" key="1">
    <citation type="journal article" date="2019" name="Int. J. Syst. Evol. Microbiol.">
        <title>The Global Catalogue of Microorganisms (GCM) 10K type strain sequencing project: providing services to taxonomists for standard genome sequencing and annotation.</title>
        <authorList>
            <consortium name="The Broad Institute Genomics Platform"/>
            <consortium name="The Broad Institute Genome Sequencing Center for Infectious Disease"/>
            <person name="Wu L."/>
            <person name="Ma J."/>
        </authorList>
    </citation>
    <scope>NUCLEOTIDE SEQUENCE [LARGE SCALE GENOMIC DNA]</scope>
    <source>
        <strain evidence="4">CCUG 61697</strain>
    </source>
</reference>
<dbReference type="EMBL" id="JBHTJO010000001">
    <property type="protein sequence ID" value="MFD0986764.1"/>
    <property type="molecule type" value="Genomic_DNA"/>
</dbReference>
<accession>A0ABW3J8Y7</accession>
<name>A0ABW3J8Y7_9HYPH</name>
<evidence type="ECO:0000256" key="2">
    <source>
        <dbReference type="SAM" id="SignalP"/>
    </source>
</evidence>
<protein>
    <recommendedName>
        <fullName evidence="5">Secreted protein</fullName>
    </recommendedName>
</protein>
<dbReference type="Proteomes" id="UP001597102">
    <property type="component" value="Unassembled WGS sequence"/>
</dbReference>
<evidence type="ECO:0000313" key="3">
    <source>
        <dbReference type="EMBL" id="MFD0986764.1"/>
    </source>
</evidence>
<feature type="region of interest" description="Disordered" evidence="1">
    <location>
        <begin position="74"/>
        <end position="94"/>
    </location>
</feature>
<feature type="signal peptide" evidence="2">
    <location>
        <begin position="1"/>
        <end position="43"/>
    </location>
</feature>
<organism evidence="3 4">
    <name type="scientific">Methyloligella solikamskensis</name>
    <dbReference type="NCBI Taxonomy" id="1177756"/>
    <lineage>
        <taxon>Bacteria</taxon>
        <taxon>Pseudomonadati</taxon>
        <taxon>Pseudomonadota</taxon>
        <taxon>Alphaproteobacteria</taxon>
        <taxon>Hyphomicrobiales</taxon>
        <taxon>Hyphomicrobiaceae</taxon>
        <taxon>Methyloligella</taxon>
    </lineage>
</organism>
<evidence type="ECO:0000256" key="1">
    <source>
        <dbReference type="SAM" id="MobiDB-lite"/>
    </source>
</evidence>
<feature type="compositionally biased region" description="Basic and acidic residues" evidence="1">
    <location>
        <begin position="74"/>
        <end position="87"/>
    </location>
</feature>